<gene>
    <name evidence="10" type="ORF">JTE90_017278</name>
</gene>
<dbReference type="GO" id="GO:0005732">
    <property type="term" value="C:sno(s)RNA-containing ribonucleoprotein complex"/>
    <property type="evidence" value="ECO:0007669"/>
    <property type="project" value="InterPro"/>
</dbReference>
<keyword evidence="5" id="KW-0698">rRNA processing</keyword>
<dbReference type="SUPFAM" id="SSF50447">
    <property type="entry name" value="Translation proteins"/>
    <property type="match status" value="1"/>
</dbReference>
<organism evidence="10 11">
    <name type="scientific">Oedothorax gibbosus</name>
    <dbReference type="NCBI Taxonomy" id="931172"/>
    <lineage>
        <taxon>Eukaryota</taxon>
        <taxon>Metazoa</taxon>
        <taxon>Ecdysozoa</taxon>
        <taxon>Arthropoda</taxon>
        <taxon>Chelicerata</taxon>
        <taxon>Arachnida</taxon>
        <taxon>Araneae</taxon>
        <taxon>Araneomorphae</taxon>
        <taxon>Entelegynae</taxon>
        <taxon>Araneoidea</taxon>
        <taxon>Linyphiidae</taxon>
        <taxon>Erigoninae</taxon>
        <taxon>Oedothorax</taxon>
    </lineage>
</organism>
<evidence type="ECO:0000256" key="7">
    <source>
        <dbReference type="ARBA" id="ARBA00022884"/>
    </source>
</evidence>
<feature type="compositionally biased region" description="Acidic residues" evidence="9">
    <location>
        <begin position="406"/>
        <end position="420"/>
    </location>
</feature>
<evidence type="ECO:0000256" key="6">
    <source>
        <dbReference type="ARBA" id="ARBA00022553"/>
    </source>
</evidence>
<keyword evidence="6" id="KW-0597">Phosphoprotein</keyword>
<dbReference type="GO" id="GO:0043489">
    <property type="term" value="P:RNA stabilization"/>
    <property type="evidence" value="ECO:0007669"/>
    <property type="project" value="UniProtKB-ARBA"/>
</dbReference>
<accession>A0AAV6VE03</accession>
<evidence type="ECO:0000256" key="1">
    <source>
        <dbReference type="ARBA" id="ARBA00004123"/>
    </source>
</evidence>
<dbReference type="GO" id="GO:0003723">
    <property type="term" value="F:RNA binding"/>
    <property type="evidence" value="ECO:0007669"/>
    <property type="project" value="UniProtKB-KW"/>
</dbReference>
<evidence type="ECO:0000256" key="5">
    <source>
        <dbReference type="ARBA" id="ARBA00022552"/>
    </source>
</evidence>
<evidence type="ECO:0000256" key="3">
    <source>
        <dbReference type="ARBA" id="ARBA00021438"/>
    </source>
</evidence>
<keyword evidence="8" id="KW-0539">Nucleus</keyword>
<dbReference type="GO" id="GO:0000493">
    <property type="term" value="P:box H/ACA snoRNP assembly"/>
    <property type="evidence" value="ECO:0007669"/>
    <property type="project" value="InterPro"/>
</dbReference>
<keyword evidence="4" id="KW-0690">Ribosome biogenesis</keyword>
<dbReference type="Proteomes" id="UP000827092">
    <property type="component" value="Unassembled WGS sequence"/>
</dbReference>
<sequence>MSDDKFLACLLSNNDCTKAGRDQDSSASPAKEPISCDKNGNFDESTKDYIIDKEARRLSVSSVESSSENPIEEPCNSHTEAEINSTIERLVNNEVDNTSNSTGTENNLENGYSKDTNINIMETLVETSTVIPKVPEQKHSIEQMKATDTLPPQQSQDVSDTQQVQELIDSVLPTIETPCVETTTVASKQQVVEMKSTDNISSQEVQDILTNLQTQQPQTNSNEKGLTYREDVDSSDDDTSSTFSLSSSSDCSDSFLEKMHRGCSPANKRPNIKTKGELDLDELPPIEDLTIDITEREMQKVGTIYAVVDKLVIVRALKDLQPLDLDSVLFLSHKETLGRIFDVFGPVVEPFYSVRFNSLEHIAKKTIVIDADVFFAPEKTDITSYVFVDQLRKQKGSDASWQDNNEPPEEFLDYSDDEEERAARRKRTAKSRNRYQDSDDVQVIPNKVSKGTTPKNSEEINPWVDIKKYQSSLNSTPQRARPNLSQKNPFQRTHMASQAYNSTPSAKPTAASPMSSERYANRGPQRYGTMASQGGTNVSTSFPRPQNVPAPQQNMQPQYPASMQSGPVAVSSGYFPPQHQQFAIQSCLSSPYPQPMVQPPALNFMHQPPMSPHPGLAPNHRFGQVPYFNGSSLPSLMGMPPPPAASPVAFATRPDARFFMNQPGNFPSQPVNFPSQSVNFSGQPGNFSGQSGNFPGQSSNFSSQPVNFPGQSGNFSNQPANFPGQSANFSSQAQFLNRAMNQSANLVNTPPTLQQNSLLGQPGRLQWQNGPPSPYGMTPLSISIPTTPPSNAIYTPVPSPYNLWGSKSLNFPQIGYFGNNAQ</sequence>
<dbReference type="EMBL" id="JAFNEN010000098">
    <property type="protein sequence ID" value="KAG8194845.1"/>
    <property type="molecule type" value="Genomic_DNA"/>
</dbReference>
<dbReference type="AlphaFoldDB" id="A0AAV6VE03"/>
<comment type="caution">
    <text evidence="10">The sequence shown here is derived from an EMBL/GenBank/DDBJ whole genome shotgun (WGS) entry which is preliminary data.</text>
</comment>
<feature type="compositionally biased region" description="Basic residues" evidence="9">
    <location>
        <begin position="423"/>
        <end position="433"/>
    </location>
</feature>
<proteinExistence type="inferred from homology"/>
<keyword evidence="7" id="KW-0694">RNA-binding</keyword>
<dbReference type="InterPro" id="IPR009000">
    <property type="entry name" value="Transl_B-barrel_sf"/>
</dbReference>
<dbReference type="InterPro" id="IPR038664">
    <property type="entry name" value="Gar1/Naf1_Cbf5-bd_sf"/>
</dbReference>
<evidence type="ECO:0000313" key="11">
    <source>
        <dbReference type="Proteomes" id="UP000827092"/>
    </source>
</evidence>
<feature type="region of interest" description="Disordered" evidence="9">
    <location>
        <begin position="213"/>
        <end position="249"/>
    </location>
</feature>
<dbReference type="Pfam" id="PF04410">
    <property type="entry name" value="Gar1"/>
    <property type="match status" value="1"/>
</dbReference>
<evidence type="ECO:0000256" key="9">
    <source>
        <dbReference type="SAM" id="MobiDB-lite"/>
    </source>
</evidence>
<dbReference type="PANTHER" id="PTHR31633">
    <property type="entry name" value="H/ACA RIBONUCLEOPROTEIN COMPLEX NON-CORE SUBUNIT NAF1"/>
    <property type="match status" value="1"/>
</dbReference>
<dbReference type="GO" id="GO:0005634">
    <property type="term" value="C:nucleus"/>
    <property type="evidence" value="ECO:0007669"/>
    <property type="project" value="UniProtKB-SubCell"/>
</dbReference>
<comment type="similarity">
    <text evidence="2">Belongs to the NAF1 family.</text>
</comment>
<evidence type="ECO:0000256" key="2">
    <source>
        <dbReference type="ARBA" id="ARBA00009801"/>
    </source>
</evidence>
<reference evidence="10 11" key="1">
    <citation type="journal article" date="2022" name="Nat. Ecol. Evol.">
        <title>A masculinizing supergene underlies an exaggerated male reproductive morph in a spider.</title>
        <authorList>
            <person name="Hendrickx F."/>
            <person name="De Corte Z."/>
            <person name="Sonet G."/>
            <person name="Van Belleghem S.M."/>
            <person name="Kostlbacher S."/>
            <person name="Vangestel C."/>
        </authorList>
    </citation>
    <scope>NUCLEOTIDE SEQUENCE [LARGE SCALE GENOMIC DNA]</scope>
    <source>
        <strain evidence="10">W744_W776</strain>
    </source>
</reference>
<dbReference type="Gene3D" id="2.40.10.230">
    <property type="entry name" value="Probable tRNA pseudouridine synthase domain"/>
    <property type="match status" value="1"/>
</dbReference>
<dbReference type="InterPro" id="IPR040309">
    <property type="entry name" value="Naf1"/>
</dbReference>
<evidence type="ECO:0000313" key="10">
    <source>
        <dbReference type="EMBL" id="KAG8194845.1"/>
    </source>
</evidence>
<dbReference type="InterPro" id="IPR007504">
    <property type="entry name" value="H/ACA_rnp_Gar1/Naf1"/>
</dbReference>
<evidence type="ECO:0000256" key="4">
    <source>
        <dbReference type="ARBA" id="ARBA00022517"/>
    </source>
</evidence>
<comment type="subcellular location">
    <subcellularLocation>
        <location evidence="1">Nucleus</location>
    </subcellularLocation>
</comment>
<keyword evidence="11" id="KW-1185">Reference proteome</keyword>
<protein>
    <recommendedName>
        <fullName evidence="3">H/ACA ribonucleoprotein complex non-core subunit NAF1</fullName>
    </recommendedName>
</protein>
<feature type="region of interest" description="Disordered" evidence="9">
    <location>
        <begin position="15"/>
        <end position="44"/>
    </location>
</feature>
<feature type="compositionally biased region" description="Low complexity" evidence="9">
    <location>
        <begin position="240"/>
        <end position="249"/>
    </location>
</feature>
<dbReference type="GO" id="GO:0001522">
    <property type="term" value="P:pseudouridine synthesis"/>
    <property type="evidence" value="ECO:0007669"/>
    <property type="project" value="InterPro"/>
</dbReference>
<name>A0AAV6VE03_9ARAC</name>
<evidence type="ECO:0000256" key="8">
    <source>
        <dbReference type="ARBA" id="ARBA00023242"/>
    </source>
</evidence>
<feature type="region of interest" description="Disordered" evidence="9">
    <location>
        <begin position="396"/>
        <end position="463"/>
    </location>
</feature>
<dbReference type="PANTHER" id="PTHR31633:SF1">
    <property type="entry name" value="H_ACA RIBONUCLEOPROTEIN COMPLEX NON-CORE SUBUNIT NAF1"/>
    <property type="match status" value="1"/>
</dbReference>
<dbReference type="FunFam" id="2.40.10.230:FF:000002">
    <property type="entry name" value="H/ACA ribonucleoprotein complex non-core subunit NAF1"/>
    <property type="match status" value="1"/>
</dbReference>
<dbReference type="GO" id="GO:0006364">
    <property type="term" value="P:rRNA processing"/>
    <property type="evidence" value="ECO:0007669"/>
    <property type="project" value="UniProtKB-KW"/>
</dbReference>